<accession>A0A243RKV6</accession>
<dbReference type="Proteomes" id="UP000195105">
    <property type="component" value="Unassembled WGS sequence"/>
</dbReference>
<keyword evidence="2" id="KW-0813">Transport</keyword>
<evidence type="ECO:0000256" key="3">
    <source>
        <dbReference type="ARBA" id="ARBA00022475"/>
    </source>
</evidence>
<evidence type="ECO:0000256" key="6">
    <source>
        <dbReference type="ARBA" id="ARBA00022989"/>
    </source>
</evidence>
<feature type="transmembrane region" description="Helical" evidence="9">
    <location>
        <begin position="88"/>
        <end position="111"/>
    </location>
</feature>
<feature type="transmembrane region" description="Helical" evidence="9">
    <location>
        <begin position="6"/>
        <end position="28"/>
    </location>
</feature>
<keyword evidence="7 9" id="KW-0472">Membrane</keyword>
<organism evidence="10 11">
    <name type="scientific">Streptomyces swartbergensis</name>
    <dbReference type="NCBI Taxonomy" id="487165"/>
    <lineage>
        <taxon>Bacteria</taxon>
        <taxon>Bacillati</taxon>
        <taxon>Actinomycetota</taxon>
        <taxon>Actinomycetes</taxon>
        <taxon>Kitasatosporales</taxon>
        <taxon>Streptomycetaceae</taxon>
        <taxon>Streptomyces</taxon>
    </lineage>
</organism>
<dbReference type="PANTHER" id="PTHR11795">
    <property type="entry name" value="BRANCHED-CHAIN AMINO ACID TRANSPORT SYSTEM PERMEASE PROTEIN LIVH"/>
    <property type="match status" value="1"/>
</dbReference>
<keyword evidence="5" id="KW-0029">Amino-acid transport</keyword>
<dbReference type="GO" id="GO:0022857">
    <property type="term" value="F:transmembrane transporter activity"/>
    <property type="evidence" value="ECO:0007669"/>
    <property type="project" value="InterPro"/>
</dbReference>
<protein>
    <recommendedName>
        <fullName evidence="12">ABC transporter permease</fullName>
    </recommendedName>
</protein>
<dbReference type="InterPro" id="IPR052157">
    <property type="entry name" value="BCAA_transport_permease"/>
</dbReference>
<proteinExistence type="inferred from homology"/>
<keyword evidence="3" id="KW-1003">Cell membrane</keyword>
<comment type="similarity">
    <text evidence="8">Belongs to the binding-protein-dependent transport system permease family. LivHM subfamily.</text>
</comment>
<dbReference type="GO" id="GO:0006865">
    <property type="term" value="P:amino acid transport"/>
    <property type="evidence" value="ECO:0007669"/>
    <property type="project" value="UniProtKB-KW"/>
</dbReference>
<evidence type="ECO:0000256" key="8">
    <source>
        <dbReference type="ARBA" id="ARBA00037998"/>
    </source>
</evidence>
<dbReference type="GO" id="GO:0005886">
    <property type="term" value="C:plasma membrane"/>
    <property type="evidence" value="ECO:0007669"/>
    <property type="project" value="UniProtKB-SubCell"/>
</dbReference>
<evidence type="ECO:0000256" key="2">
    <source>
        <dbReference type="ARBA" id="ARBA00022448"/>
    </source>
</evidence>
<evidence type="ECO:0000256" key="7">
    <source>
        <dbReference type="ARBA" id="ARBA00023136"/>
    </source>
</evidence>
<dbReference type="InterPro" id="IPR001851">
    <property type="entry name" value="ABC_transp_permease"/>
</dbReference>
<dbReference type="EMBL" id="NGFN01000296">
    <property type="protein sequence ID" value="OUC95521.1"/>
    <property type="molecule type" value="Genomic_DNA"/>
</dbReference>
<feature type="non-terminal residue" evidence="10">
    <location>
        <position position="112"/>
    </location>
</feature>
<gene>
    <name evidence="10" type="ORF">CA983_33225</name>
</gene>
<evidence type="ECO:0000256" key="1">
    <source>
        <dbReference type="ARBA" id="ARBA00004651"/>
    </source>
</evidence>
<evidence type="ECO:0000313" key="10">
    <source>
        <dbReference type="EMBL" id="OUC95521.1"/>
    </source>
</evidence>
<feature type="transmembrane region" description="Helical" evidence="9">
    <location>
        <begin position="35"/>
        <end position="52"/>
    </location>
</feature>
<dbReference type="RefSeq" id="WP_425276493.1">
    <property type="nucleotide sequence ID" value="NZ_NGFN01000296.1"/>
</dbReference>
<keyword evidence="6 9" id="KW-1133">Transmembrane helix</keyword>
<evidence type="ECO:0000256" key="5">
    <source>
        <dbReference type="ARBA" id="ARBA00022970"/>
    </source>
</evidence>
<dbReference type="PANTHER" id="PTHR11795:SF445">
    <property type="entry name" value="AMINO ACID ABC TRANSPORTER PERMEASE PROTEIN"/>
    <property type="match status" value="1"/>
</dbReference>
<comment type="subcellular location">
    <subcellularLocation>
        <location evidence="1">Cell membrane</location>
        <topology evidence="1">Multi-pass membrane protein</topology>
    </subcellularLocation>
</comment>
<feature type="transmembrane region" description="Helical" evidence="9">
    <location>
        <begin position="58"/>
        <end position="81"/>
    </location>
</feature>
<dbReference type="Pfam" id="PF02653">
    <property type="entry name" value="BPD_transp_2"/>
    <property type="match status" value="1"/>
</dbReference>
<evidence type="ECO:0000256" key="4">
    <source>
        <dbReference type="ARBA" id="ARBA00022692"/>
    </source>
</evidence>
<comment type="caution">
    <text evidence="10">The sequence shown here is derived from an EMBL/GenBank/DDBJ whole genome shotgun (WGS) entry which is preliminary data.</text>
</comment>
<evidence type="ECO:0008006" key="12">
    <source>
        <dbReference type="Google" id="ProtNLM"/>
    </source>
</evidence>
<keyword evidence="4 9" id="KW-0812">Transmembrane</keyword>
<keyword evidence="11" id="KW-1185">Reference proteome</keyword>
<evidence type="ECO:0000313" key="11">
    <source>
        <dbReference type="Proteomes" id="UP000195105"/>
    </source>
</evidence>
<dbReference type="AlphaFoldDB" id="A0A243RKV6"/>
<reference evidence="10 11" key="1">
    <citation type="submission" date="2017-05" db="EMBL/GenBank/DDBJ databases">
        <title>Biotechnological potential of actinobacteria isolated from South African environments.</title>
        <authorList>
            <person name="Le Roes-Hill M."/>
            <person name="Prins A."/>
            <person name="Durrell K.A."/>
        </authorList>
    </citation>
    <scope>NUCLEOTIDE SEQUENCE [LARGE SCALE GENOMIC DNA]</scope>
    <source>
        <strain evidence="10 11">HMC13</strain>
    </source>
</reference>
<evidence type="ECO:0000256" key="9">
    <source>
        <dbReference type="SAM" id="Phobius"/>
    </source>
</evidence>
<name>A0A243RKV6_9ACTN</name>
<sequence length="112" mass="11498">MSSLTYDLTLAGLAVGSAAALTGIGLIVTYRATGVLNFAHGAIAMVCAYALRQCVVEWGWPLWLGAAVTLLVLAPGLGVVLERFVFRPLAVLGGDPAQTLVASIGVFVLLVG</sequence>